<dbReference type="EMBL" id="JACGWK010000010">
    <property type="protein sequence ID" value="KAL0331528.1"/>
    <property type="molecule type" value="Genomic_DNA"/>
</dbReference>
<evidence type="ECO:0000313" key="1">
    <source>
        <dbReference type="EMBL" id="KAL0331528.1"/>
    </source>
</evidence>
<name>A0AAW2ML46_9LAMI</name>
<gene>
    <name evidence="1" type="ORF">Sangu_1698300</name>
</gene>
<accession>A0AAW2ML46</accession>
<organism evidence="1">
    <name type="scientific">Sesamum angustifolium</name>
    <dbReference type="NCBI Taxonomy" id="2727405"/>
    <lineage>
        <taxon>Eukaryota</taxon>
        <taxon>Viridiplantae</taxon>
        <taxon>Streptophyta</taxon>
        <taxon>Embryophyta</taxon>
        <taxon>Tracheophyta</taxon>
        <taxon>Spermatophyta</taxon>
        <taxon>Magnoliopsida</taxon>
        <taxon>eudicotyledons</taxon>
        <taxon>Gunneridae</taxon>
        <taxon>Pentapetalae</taxon>
        <taxon>asterids</taxon>
        <taxon>lamiids</taxon>
        <taxon>Lamiales</taxon>
        <taxon>Pedaliaceae</taxon>
        <taxon>Sesamum</taxon>
    </lineage>
</organism>
<protein>
    <submittedName>
        <fullName evidence="1">Uncharacterized protein</fullName>
    </submittedName>
</protein>
<sequence length="81" mass="8697">MGAVGGGLVGQILCEGGAVADFPRVRMGTPARVRHLDCYSVEMLWASARGIEFVHRLGGAASQRDHGRWMGERSGVLWVST</sequence>
<proteinExistence type="predicted"/>
<reference evidence="1" key="1">
    <citation type="submission" date="2020-06" db="EMBL/GenBank/DDBJ databases">
        <authorList>
            <person name="Li T."/>
            <person name="Hu X."/>
            <person name="Zhang T."/>
            <person name="Song X."/>
            <person name="Zhang H."/>
            <person name="Dai N."/>
            <person name="Sheng W."/>
            <person name="Hou X."/>
            <person name="Wei L."/>
        </authorList>
    </citation>
    <scope>NUCLEOTIDE SEQUENCE</scope>
    <source>
        <strain evidence="1">G01</strain>
        <tissue evidence="1">Leaf</tissue>
    </source>
</reference>
<dbReference type="AlphaFoldDB" id="A0AAW2ML46"/>
<comment type="caution">
    <text evidence="1">The sequence shown here is derived from an EMBL/GenBank/DDBJ whole genome shotgun (WGS) entry which is preliminary data.</text>
</comment>
<reference evidence="1" key="2">
    <citation type="journal article" date="2024" name="Plant">
        <title>Genomic evolution and insights into agronomic trait innovations of Sesamum species.</title>
        <authorList>
            <person name="Miao H."/>
            <person name="Wang L."/>
            <person name="Qu L."/>
            <person name="Liu H."/>
            <person name="Sun Y."/>
            <person name="Le M."/>
            <person name="Wang Q."/>
            <person name="Wei S."/>
            <person name="Zheng Y."/>
            <person name="Lin W."/>
            <person name="Duan Y."/>
            <person name="Cao H."/>
            <person name="Xiong S."/>
            <person name="Wang X."/>
            <person name="Wei L."/>
            <person name="Li C."/>
            <person name="Ma Q."/>
            <person name="Ju M."/>
            <person name="Zhao R."/>
            <person name="Li G."/>
            <person name="Mu C."/>
            <person name="Tian Q."/>
            <person name="Mei H."/>
            <person name="Zhang T."/>
            <person name="Gao T."/>
            <person name="Zhang H."/>
        </authorList>
    </citation>
    <scope>NUCLEOTIDE SEQUENCE</scope>
    <source>
        <strain evidence="1">G01</strain>
    </source>
</reference>